<reference evidence="1" key="1">
    <citation type="submission" date="2019-08" db="EMBL/GenBank/DDBJ databases">
        <authorList>
            <person name="Kucharzyk K."/>
            <person name="Murdoch R.W."/>
            <person name="Higgins S."/>
            <person name="Loffler F."/>
        </authorList>
    </citation>
    <scope>NUCLEOTIDE SEQUENCE</scope>
</reference>
<name>A0A645CQL9_9ZZZZ</name>
<dbReference type="EMBL" id="VSSQ01029192">
    <property type="protein sequence ID" value="MPM79221.1"/>
    <property type="molecule type" value="Genomic_DNA"/>
</dbReference>
<protein>
    <submittedName>
        <fullName evidence="1">Uncharacterized protein</fullName>
    </submittedName>
</protein>
<proteinExistence type="predicted"/>
<comment type="caution">
    <text evidence="1">The sequence shown here is derived from an EMBL/GenBank/DDBJ whole genome shotgun (WGS) entry which is preliminary data.</text>
</comment>
<sequence length="174" mass="19462">MSFLIFLTFSLLSLYIFLPSKYTSPSVGSKSLNMVFTNVDLPQPDSPTIPKTSPFFISKLTPSTAFNVRPLCFFKGSFISKYFFKFSTFNIISSLFSSFFTSFLTSAASTSSFVYSCSGLFIKPPVSPCSIIFPPHNIPTLSQKADTRLKLFAIKRTVILYFFCNSLRSLSMLA</sequence>
<accession>A0A645CQL9</accession>
<dbReference type="AlphaFoldDB" id="A0A645CQL9"/>
<organism evidence="1">
    <name type="scientific">bioreactor metagenome</name>
    <dbReference type="NCBI Taxonomy" id="1076179"/>
    <lineage>
        <taxon>unclassified sequences</taxon>
        <taxon>metagenomes</taxon>
        <taxon>ecological metagenomes</taxon>
    </lineage>
</organism>
<evidence type="ECO:0000313" key="1">
    <source>
        <dbReference type="EMBL" id="MPM79221.1"/>
    </source>
</evidence>
<gene>
    <name evidence="1" type="ORF">SDC9_126254</name>
</gene>